<comment type="caution">
    <text evidence="2">The sequence shown here is derived from an EMBL/GenBank/DDBJ whole genome shotgun (WGS) entry which is preliminary data.</text>
</comment>
<gene>
    <name evidence="2" type="ORF">CPELLU_LOCUS9134</name>
</gene>
<organism evidence="2 3">
    <name type="scientific">Cetraspora pellucida</name>
    <dbReference type="NCBI Taxonomy" id="1433469"/>
    <lineage>
        <taxon>Eukaryota</taxon>
        <taxon>Fungi</taxon>
        <taxon>Fungi incertae sedis</taxon>
        <taxon>Mucoromycota</taxon>
        <taxon>Glomeromycotina</taxon>
        <taxon>Glomeromycetes</taxon>
        <taxon>Diversisporales</taxon>
        <taxon>Gigasporaceae</taxon>
        <taxon>Cetraspora</taxon>
    </lineage>
</organism>
<accession>A0A9N9DQ96</accession>
<dbReference type="EMBL" id="CAJVQA010006811">
    <property type="protein sequence ID" value="CAG8646817.1"/>
    <property type="molecule type" value="Genomic_DNA"/>
</dbReference>
<evidence type="ECO:0000313" key="2">
    <source>
        <dbReference type="EMBL" id="CAG8646817.1"/>
    </source>
</evidence>
<dbReference type="Proteomes" id="UP000789759">
    <property type="component" value="Unassembled WGS sequence"/>
</dbReference>
<evidence type="ECO:0000256" key="1">
    <source>
        <dbReference type="SAM" id="Coils"/>
    </source>
</evidence>
<proteinExistence type="predicted"/>
<feature type="coiled-coil region" evidence="1">
    <location>
        <begin position="9"/>
        <end position="36"/>
    </location>
</feature>
<dbReference type="OrthoDB" id="2441646at2759"/>
<sequence>MTNRTEELYEIYAKLIKEMENKIKSQNSQVITENNKLQEFTCTINNPISIKTKGRSNKRIKAFNNVMNILNDKNTKAKTSRIISDSKNNILDTESISNMEETPVNKKKYGICNLKGHNA</sequence>
<keyword evidence="3" id="KW-1185">Reference proteome</keyword>
<dbReference type="AlphaFoldDB" id="A0A9N9DQ96"/>
<name>A0A9N9DQ96_9GLOM</name>
<keyword evidence="1" id="KW-0175">Coiled coil</keyword>
<reference evidence="2" key="1">
    <citation type="submission" date="2021-06" db="EMBL/GenBank/DDBJ databases">
        <authorList>
            <person name="Kallberg Y."/>
            <person name="Tangrot J."/>
            <person name="Rosling A."/>
        </authorList>
    </citation>
    <scope>NUCLEOTIDE SEQUENCE</scope>
    <source>
        <strain evidence="2">FL966</strain>
    </source>
</reference>
<protein>
    <submittedName>
        <fullName evidence="2">2199_t:CDS:1</fullName>
    </submittedName>
</protein>
<evidence type="ECO:0000313" key="3">
    <source>
        <dbReference type="Proteomes" id="UP000789759"/>
    </source>
</evidence>